<dbReference type="CDD" id="cd03784">
    <property type="entry name" value="GT1_Gtf-like"/>
    <property type="match status" value="1"/>
</dbReference>
<dbReference type="InterPro" id="IPR002213">
    <property type="entry name" value="UDP_glucos_trans"/>
</dbReference>
<dbReference type="PANTHER" id="PTHR48045:SF31">
    <property type="entry name" value="UDP-GLYCOSYLTRANSFERASE 76B1-LIKE"/>
    <property type="match status" value="1"/>
</dbReference>
<keyword evidence="1" id="KW-0808">Transferase</keyword>
<dbReference type="SUPFAM" id="SSF53756">
    <property type="entry name" value="UDP-Glycosyltransferase/glycogen phosphorylase"/>
    <property type="match status" value="1"/>
</dbReference>
<keyword evidence="3" id="KW-1185">Reference proteome</keyword>
<evidence type="ECO:0000313" key="2">
    <source>
        <dbReference type="EMBL" id="KDR73125.1"/>
    </source>
</evidence>
<proteinExistence type="predicted"/>
<dbReference type="Pfam" id="PF00201">
    <property type="entry name" value="UDPGT"/>
    <property type="match status" value="1"/>
</dbReference>
<dbReference type="OrthoDB" id="5835829at2759"/>
<dbReference type="Gene3D" id="3.40.50.2000">
    <property type="entry name" value="Glycogen Phosphorylase B"/>
    <property type="match status" value="2"/>
</dbReference>
<name>A0A067SQ97_GALM3</name>
<dbReference type="GO" id="GO:0008194">
    <property type="term" value="F:UDP-glycosyltransferase activity"/>
    <property type="evidence" value="ECO:0007669"/>
    <property type="project" value="InterPro"/>
</dbReference>
<accession>A0A067SQ97</accession>
<dbReference type="STRING" id="685588.A0A067SQ97"/>
<sequence>MFHPNLTHFLFSAIPAWGHIRPFCILAARLVSENENIVVTMILAPNFLDKAHSEISAEFGEGGSDQARRRIRVLSTVQSTSYNGFEIMQPMAETYATAYQTLSEGKSITCAEKNTVFDAVPAPVVVILDFVALPQLQATRAITGHSVPIIAWVTGHASAVVRSLGPESLGGRGDIGARVDAELARTGDSLEEISDKIYHLTDGTAVKVAGLPTMYDHEFFPQTRPFNAPMAMIIRGCRTVLQECDEVFISSAYSFEEQSIAAAKSWFSEMKKDTYVIGPLLPFGYGTVAQSSRGAVDVEAFLDKMLIQQGGNSVIFVSFGTVYWPTVPEYVDEVVEALIETKFSFVFSFASPFAKVSDDLNAKVKLSGLGIITPWAPQQFILNHPATGWFLTHCGHNGIMESLAVGVPLIAWPFEADQPGAAAHLTENLNVAFELIEVRTGENGLKPLYRNGRAAKGTREAVGIEIREVIDACRGQKGEELRKNAEGIKDEFAEAWRTDGVSRKELHTFLEKYV</sequence>
<dbReference type="PANTHER" id="PTHR48045">
    <property type="entry name" value="UDP-GLYCOSYLTRANSFERASE 72B1"/>
    <property type="match status" value="1"/>
</dbReference>
<dbReference type="AlphaFoldDB" id="A0A067SQ97"/>
<organism evidence="2 3">
    <name type="scientific">Galerina marginata (strain CBS 339.88)</name>
    <dbReference type="NCBI Taxonomy" id="685588"/>
    <lineage>
        <taxon>Eukaryota</taxon>
        <taxon>Fungi</taxon>
        <taxon>Dikarya</taxon>
        <taxon>Basidiomycota</taxon>
        <taxon>Agaricomycotina</taxon>
        <taxon>Agaricomycetes</taxon>
        <taxon>Agaricomycetidae</taxon>
        <taxon>Agaricales</taxon>
        <taxon>Agaricineae</taxon>
        <taxon>Strophariaceae</taxon>
        <taxon>Galerina</taxon>
    </lineage>
</organism>
<reference evidence="3" key="1">
    <citation type="journal article" date="2014" name="Proc. Natl. Acad. Sci. U.S.A.">
        <title>Extensive sampling of basidiomycete genomes demonstrates inadequacy of the white-rot/brown-rot paradigm for wood decay fungi.</title>
        <authorList>
            <person name="Riley R."/>
            <person name="Salamov A.A."/>
            <person name="Brown D.W."/>
            <person name="Nagy L.G."/>
            <person name="Floudas D."/>
            <person name="Held B.W."/>
            <person name="Levasseur A."/>
            <person name="Lombard V."/>
            <person name="Morin E."/>
            <person name="Otillar R."/>
            <person name="Lindquist E.A."/>
            <person name="Sun H."/>
            <person name="LaButti K.M."/>
            <person name="Schmutz J."/>
            <person name="Jabbour D."/>
            <person name="Luo H."/>
            <person name="Baker S.E."/>
            <person name="Pisabarro A.G."/>
            <person name="Walton J.D."/>
            <person name="Blanchette R.A."/>
            <person name="Henrissat B."/>
            <person name="Martin F."/>
            <person name="Cullen D."/>
            <person name="Hibbett D.S."/>
            <person name="Grigoriev I.V."/>
        </authorList>
    </citation>
    <scope>NUCLEOTIDE SEQUENCE [LARGE SCALE GENOMIC DNA]</scope>
    <source>
        <strain evidence="3">CBS 339.88</strain>
    </source>
</reference>
<protein>
    <recommendedName>
        <fullName evidence="4">Glycosyltransferase family 1 protein</fullName>
    </recommendedName>
</protein>
<dbReference type="HOGENOM" id="CLU_001724_12_1_1"/>
<evidence type="ECO:0000256" key="1">
    <source>
        <dbReference type="ARBA" id="ARBA00022679"/>
    </source>
</evidence>
<evidence type="ECO:0000313" key="3">
    <source>
        <dbReference type="Proteomes" id="UP000027222"/>
    </source>
</evidence>
<gene>
    <name evidence="2" type="ORF">GALMADRAFT_158264</name>
</gene>
<dbReference type="Proteomes" id="UP000027222">
    <property type="component" value="Unassembled WGS sequence"/>
</dbReference>
<dbReference type="EMBL" id="KL142386">
    <property type="protein sequence ID" value="KDR73125.1"/>
    <property type="molecule type" value="Genomic_DNA"/>
</dbReference>
<evidence type="ECO:0008006" key="4">
    <source>
        <dbReference type="Google" id="ProtNLM"/>
    </source>
</evidence>